<organism evidence="1 2">
    <name type="scientific">Inconstantimicrobium mannanitabidum</name>
    <dbReference type="NCBI Taxonomy" id="1604901"/>
    <lineage>
        <taxon>Bacteria</taxon>
        <taxon>Bacillati</taxon>
        <taxon>Bacillota</taxon>
        <taxon>Clostridia</taxon>
        <taxon>Eubacteriales</taxon>
        <taxon>Clostridiaceae</taxon>
        <taxon>Inconstantimicrobium</taxon>
    </lineage>
</organism>
<dbReference type="EMBL" id="BROD01000001">
    <property type="protein sequence ID" value="GKX64845.1"/>
    <property type="molecule type" value="Genomic_DNA"/>
</dbReference>
<reference evidence="1" key="1">
    <citation type="journal article" date="2025" name="Int. J. Syst. Evol. Microbiol.">
        <title>Inconstantimicrobium mannanitabidum sp. nov., a novel member of the family Clostridiaceae isolated from anoxic soil under the treatment of reductive soil disinfestation.</title>
        <authorList>
            <person name="Ueki A."/>
            <person name="Tonouchi A."/>
            <person name="Honma S."/>
            <person name="Kaku N."/>
            <person name="Ueki K."/>
        </authorList>
    </citation>
    <scope>NUCLEOTIDE SEQUENCE</scope>
    <source>
        <strain evidence="1">TW13</strain>
    </source>
</reference>
<keyword evidence="2" id="KW-1185">Reference proteome</keyword>
<protein>
    <submittedName>
        <fullName evidence="1">Uncharacterized protein</fullName>
    </submittedName>
</protein>
<sequence length="196" mass="21732">MKKKAKGFTVIELIIASAILLIVLGIIYNILKVNNGMLSEVDIKSTLQIDGETIQRDISKVGMQSTGITDCVTGSGINQYGSQYIVDMTYDEFNTRQNADKISQIKFNYVTESGNETYTVKYDEANRTLTGLIGNASSGKTLSANVESFKINTVDNQNNTLRSCTYVQFDILLKKKVGVTQAEYPVSILVKFRNKN</sequence>
<evidence type="ECO:0000313" key="1">
    <source>
        <dbReference type="EMBL" id="GKX64845.1"/>
    </source>
</evidence>
<proteinExistence type="predicted"/>
<name>A0ACB5R6J3_9CLOT</name>
<dbReference type="Proteomes" id="UP001058074">
    <property type="component" value="Unassembled WGS sequence"/>
</dbReference>
<evidence type="ECO:0000313" key="2">
    <source>
        <dbReference type="Proteomes" id="UP001058074"/>
    </source>
</evidence>
<comment type="caution">
    <text evidence="1">The sequence shown here is derived from an EMBL/GenBank/DDBJ whole genome shotgun (WGS) entry which is preliminary data.</text>
</comment>
<gene>
    <name evidence="1" type="ORF">rsdtw13_01030</name>
</gene>
<accession>A0ACB5R6J3</accession>